<dbReference type="PANTHER" id="PTHR11412:SF175">
    <property type="entry name" value="TEP (THIOLESTER CONTAINING PROTEIN)"/>
    <property type="match status" value="1"/>
</dbReference>
<reference evidence="10" key="1">
    <citation type="submission" date="2017-02" db="UniProtKB">
        <authorList>
            <consortium name="WormBaseParasite"/>
        </authorList>
    </citation>
    <scope>IDENTIFICATION</scope>
</reference>
<evidence type="ECO:0000259" key="5">
    <source>
        <dbReference type="SMART" id="SM01360"/>
    </source>
</evidence>
<comment type="similarity">
    <text evidence="1">Belongs to the protease inhibitor I39 (alpha-2-macroglobulin) family.</text>
</comment>
<keyword evidence="4" id="KW-0325">Glycoprotein</keyword>
<dbReference type="Gene3D" id="1.50.10.20">
    <property type="match status" value="1"/>
</dbReference>
<evidence type="ECO:0000313" key="10">
    <source>
        <dbReference type="WBParaSite" id="DME_0000764901-mRNA-1"/>
    </source>
</evidence>
<dbReference type="SMART" id="SM01419">
    <property type="entry name" value="Thiol-ester_cl"/>
    <property type="match status" value="1"/>
</dbReference>
<dbReference type="InterPro" id="IPR047565">
    <property type="entry name" value="Alpha-macroglob_thiol-ester_cl"/>
</dbReference>
<dbReference type="WBParaSite" id="DME_0000764901-mRNA-1">
    <property type="protein sequence ID" value="DME_0000764901-mRNA-1"/>
    <property type="gene ID" value="DME_0000764901"/>
</dbReference>
<evidence type="ECO:0000256" key="3">
    <source>
        <dbReference type="ARBA" id="ARBA00023157"/>
    </source>
</evidence>
<evidence type="ECO:0000256" key="1">
    <source>
        <dbReference type="ARBA" id="ARBA00010952"/>
    </source>
</evidence>
<organism evidence="8 10">
    <name type="scientific">Dracunculus medinensis</name>
    <name type="common">Guinea worm</name>
    <dbReference type="NCBI Taxonomy" id="318479"/>
    <lineage>
        <taxon>Eukaryota</taxon>
        <taxon>Metazoa</taxon>
        <taxon>Ecdysozoa</taxon>
        <taxon>Nematoda</taxon>
        <taxon>Chromadorea</taxon>
        <taxon>Rhabditida</taxon>
        <taxon>Spirurina</taxon>
        <taxon>Dracunculoidea</taxon>
        <taxon>Dracunculidae</taxon>
        <taxon>Dracunculus</taxon>
    </lineage>
</organism>
<dbReference type="Pfam" id="PF07677">
    <property type="entry name" value="A2M_recep"/>
    <property type="match status" value="1"/>
</dbReference>
<dbReference type="SMART" id="SM01361">
    <property type="entry name" value="A2M_recep"/>
    <property type="match status" value="1"/>
</dbReference>
<dbReference type="CDD" id="cd02897">
    <property type="entry name" value="A2M_2"/>
    <property type="match status" value="1"/>
</dbReference>
<dbReference type="InterPro" id="IPR050473">
    <property type="entry name" value="A2M/Complement_sys"/>
</dbReference>
<dbReference type="STRING" id="318479.A0A0N4UJ36"/>
<evidence type="ECO:0000313" key="9">
    <source>
        <dbReference type="Proteomes" id="UP000274756"/>
    </source>
</evidence>
<evidence type="ECO:0000313" key="7">
    <source>
        <dbReference type="EMBL" id="VDN51943.1"/>
    </source>
</evidence>
<keyword evidence="3" id="KW-1015">Disulfide bond</keyword>
<dbReference type="SUPFAM" id="SSF49410">
    <property type="entry name" value="Alpha-macroglobulin receptor domain"/>
    <property type="match status" value="1"/>
</dbReference>
<feature type="domain" description="Alpha-macroglobulin receptor-binding" evidence="6">
    <location>
        <begin position="598"/>
        <end position="687"/>
    </location>
</feature>
<dbReference type="Pfam" id="PF00207">
    <property type="entry name" value="A2M"/>
    <property type="match status" value="1"/>
</dbReference>
<feature type="domain" description="Alpha-2-macroglobulin" evidence="5">
    <location>
        <begin position="4"/>
        <end position="79"/>
    </location>
</feature>
<dbReference type="Pfam" id="PF07678">
    <property type="entry name" value="TED_complement"/>
    <property type="match status" value="1"/>
</dbReference>
<gene>
    <name evidence="7" type="ORF">DME_LOCUS1916</name>
</gene>
<dbReference type="FunFam" id="1.50.10.20:FF:000001">
    <property type="entry name" value="CD109 isoform 1"/>
    <property type="match status" value="1"/>
</dbReference>
<dbReference type="Gene3D" id="2.60.40.690">
    <property type="entry name" value="Alpha-macroglobulin, receptor-binding domain"/>
    <property type="match status" value="1"/>
</dbReference>
<reference evidence="7 9" key="2">
    <citation type="submission" date="2018-11" db="EMBL/GenBank/DDBJ databases">
        <authorList>
            <consortium name="Pathogen Informatics"/>
        </authorList>
    </citation>
    <scope>NUCLEOTIDE SEQUENCE [LARGE SCALE GENOMIC DNA]</scope>
</reference>
<dbReference type="GO" id="GO:0004866">
    <property type="term" value="F:endopeptidase inhibitor activity"/>
    <property type="evidence" value="ECO:0007669"/>
    <property type="project" value="InterPro"/>
</dbReference>
<keyword evidence="2" id="KW-0732">Signal</keyword>
<keyword evidence="9" id="KW-1185">Reference proteome</keyword>
<dbReference type="InterPro" id="IPR041813">
    <property type="entry name" value="A2M_TED"/>
</dbReference>
<dbReference type="EMBL" id="UYYG01000037">
    <property type="protein sequence ID" value="VDN51943.1"/>
    <property type="molecule type" value="Genomic_DNA"/>
</dbReference>
<dbReference type="Gene3D" id="2.60.120.1540">
    <property type="match status" value="1"/>
</dbReference>
<dbReference type="InterPro" id="IPR009048">
    <property type="entry name" value="A-macroglobulin_rcpt-bd"/>
</dbReference>
<dbReference type="InterPro" id="IPR001599">
    <property type="entry name" value="Macroglobln_a2"/>
</dbReference>
<name>A0A0N4UJ36_DRAME</name>
<dbReference type="GO" id="GO:0005615">
    <property type="term" value="C:extracellular space"/>
    <property type="evidence" value="ECO:0007669"/>
    <property type="project" value="InterPro"/>
</dbReference>
<sequence length="748" mass="84025">MKPSYEAIVPDTITSWVASAFAISDQSGLGVAPSTSKLTVFRPFFIRLNLPYSVKRGEKFALQILVFNYMDAEQDVIDFNCMKYFSKDTKDKNYNMRMISVPSGGISKAVYFPIVPTRIGEIFLSIVAQSAKAGDAVEQILKVEPEGYRVDRNVPIIIDFSKKSINSSAEFEKTIDLQFPKDAVEGSRRARLDIIGDIMGPVLSNIDSLVKMPFGCGEQNMINFVPNIVVLRYLRAIQSNVQIEAKAVKFMETGYQRELTYRRDDHSFSAFGQNDKHGSTWLTAFVIRSFKQAQPFIFVDDHILQKSIAFLNAQQQQENGAFAERGEVHHKSLQGGAAEGGIPLTAYVLISLLENGVKNAKALYYLEQHLEEIKDDPYALAIVSYALHLTDSTKKAVSLKMLEAHKINDTDGSVHWSAKISTSNKKKDTQQYFYLPNPVDVEMTAYALLTYMLTNDIDNSVPIVKWLTSQRNSFGGFSSTQDTVMALQALGTYAERAYSPVLNFSVILNNGADKHQFEVKPENAIVLQSYDLVNLDDEVKLHANGNGIIFAQIQYSYYRVALKDDLPFYCTKDIRELYGGYRLQLDLCCNYTRLGSRSNMAVAEITALTGYRFDADEASRLTDIANLQRSELDNDDTKMNLYFNPLGSTPVCLSLYSDMVYQVADLKPAQMALFDYYDPEQQVKITYNAKQMRSLQESCPDCWPSVETERITDIVSLQSLSGANSSRSGLILFALIAIILRMPIIVHL</sequence>
<dbReference type="SMART" id="SM01360">
    <property type="entry name" value="A2M"/>
    <property type="match status" value="1"/>
</dbReference>
<accession>A0A0N4UJ36</accession>
<proteinExistence type="inferred from homology"/>
<dbReference type="Gene3D" id="2.20.130.20">
    <property type="match status" value="1"/>
</dbReference>
<dbReference type="InterPro" id="IPR008930">
    <property type="entry name" value="Terpenoid_cyclase/PrenylTrfase"/>
</dbReference>
<dbReference type="InterPro" id="IPR011626">
    <property type="entry name" value="Alpha-macroglobulin_TED"/>
</dbReference>
<dbReference type="PROSITE" id="PS00477">
    <property type="entry name" value="ALPHA_2_MACROGLOBULIN"/>
    <property type="match status" value="1"/>
</dbReference>
<evidence type="ECO:0000313" key="8">
    <source>
        <dbReference type="Proteomes" id="UP000038040"/>
    </source>
</evidence>
<dbReference type="InterPro" id="IPR036595">
    <property type="entry name" value="A-macroglobulin_rcpt-bd_sf"/>
</dbReference>
<evidence type="ECO:0000256" key="4">
    <source>
        <dbReference type="ARBA" id="ARBA00023180"/>
    </source>
</evidence>
<dbReference type="Gene3D" id="2.60.40.10">
    <property type="entry name" value="Immunoglobulins"/>
    <property type="match status" value="1"/>
</dbReference>
<evidence type="ECO:0000256" key="2">
    <source>
        <dbReference type="ARBA" id="ARBA00022729"/>
    </source>
</evidence>
<dbReference type="InterPro" id="IPR013783">
    <property type="entry name" value="Ig-like_fold"/>
</dbReference>
<evidence type="ECO:0000259" key="6">
    <source>
        <dbReference type="SMART" id="SM01361"/>
    </source>
</evidence>
<dbReference type="Proteomes" id="UP000274756">
    <property type="component" value="Unassembled WGS sequence"/>
</dbReference>
<dbReference type="SUPFAM" id="SSF48239">
    <property type="entry name" value="Terpenoid cyclases/Protein prenyltransferases"/>
    <property type="match status" value="1"/>
</dbReference>
<protein>
    <submittedName>
        <fullName evidence="10">NTR domain-containing protein</fullName>
    </submittedName>
</protein>
<dbReference type="PANTHER" id="PTHR11412">
    <property type="entry name" value="MACROGLOBULIN / COMPLEMENT"/>
    <property type="match status" value="1"/>
</dbReference>
<dbReference type="InterPro" id="IPR019742">
    <property type="entry name" value="MacrogloblnA2_CS"/>
</dbReference>
<dbReference type="Proteomes" id="UP000038040">
    <property type="component" value="Unplaced"/>
</dbReference>
<dbReference type="AlphaFoldDB" id="A0A0N4UJ36"/>
<dbReference type="OrthoDB" id="9998011at2759"/>